<evidence type="ECO:0000259" key="18">
    <source>
        <dbReference type="PROSITE" id="PS50982"/>
    </source>
</evidence>
<dbReference type="PANTHER" id="PTHR45915:SF2">
    <property type="entry name" value="TOUTATIS, ISOFORM E"/>
    <property type="match status" value="1"/>
</dbReference>
<feature type="compositionally biased region" description="Polar residues" evidence="14">
    <location>
        <begin position="604"/>
        <end position="626"/>
    </location>
</feature>
<feature type="region of interest" description="Disordered" evidence="14">
    <location>
        <begin position="1838"/>
        <end position="1883"/>
    </location>
</feature>
<feature type="compositionally biased region" description="Low complexity" evidence="14">
    <location>
        <begin position="590"/>
        <end position="603"/>
    </location>
</feature>
<dbReference type="Pfam" id="PF00628">
    <property type="entry name" value="PHD"/>
    <property type="match status" value="1"/>
</dbReference>
<dbReference type="PRINTS" id="PR00503">
    <property type="entry name" value="BROMODOMAIN"/>
</dbReference>
<sequence length="2567" mass="292493">MDNRSGGQGNPYDRPYYGDPNVLRQQIPGYANSPGIYPYSQQQQQDGFSGRRPGQDQLGLNNHATARTNSLTSPPQSTNPWMHSYHNQTQPNSMSPNFNMNIPNMFHTRWEQDQASLLQQREMVQREEHARMMYRERLQMQERENQLKIQMQKEQERELQLQREKEAQLQREREAKVQREREAQLERERQAQLQRERQAALEKERQLQLQREREVQLQREAQLQYQMQREMQLEREREVMAIRERDAILERDRKAMLYRDAYFAQQHQPQQFPNHFGSMQNTLPNLNFTQSNESMSNQFNFYNQPSMHSNGNLPSSTSSSILNFSMDQIFNPNKTSESPVSKAASTSSSFHFPISSPSTVSSTTTSSTTTTTTALRKSSSNSFDNGIINSIVSDKGFLTSPLDSNSQFMKTWQELQDMDLSEIEKNVLGPKDQDSRNTPLADTPFSNPTTPTEMNGLPPKPIDSNLNNIVNSLPENSLDLNKHSIETKESLQITNTEDTPPQQNLLNHPRNLLSVSQTAQASSNYTNTSVTQSDINLTHVSENLLTHNRSCVSSFVSPTSSDLYCNQDFDKQSKQADDIKHEEYSTELQSNHSKSYEKQSSSSPTTLKQKSKQSFSSIESFLGMSSDSKKTEDNDNERINDTTKKRERIPSSDVQDRISVIKPLPISSPQISNTSSPLDIVNNDHDTLKSPQAIEKLKSPEEIQKVIDHSESASVTLIHPSMRLKKQRSLSNSSMTATSPQPVMEKEKPKTSNRRPLHPSMRLQTNKNNTKVEPKKSKVENLDNSFDSGKNILHSPKTGRYQSELSSTSTKSSTRKLSPFTPPTVTSPLTSPPLVSPGIRSPFNGKPLTGKPFSTGKPVHGGKPASYSAQGGGKPMHMGGKPTSFSSHMTVKEEKSPEKEHTGKPLSFLKSMVEESSKNTNTLQGKKITGKKRPRKETIEKPASKETLKKDDISKSPDLKTSRITKMISTPPSSQKLTDNIKTKKPPQEKQAPVKKLPVKRSPKVSPPKREAVKDSPLKENPFRKSIVQAKSKPVLTKQKNLSKENIEELSTSEEKDSPKKTFKFKGITFDAKTEDDDSSDSDSDSSSNSDSGSSSDSSDNSGTEEEIEDIEDEDDDDTASQTSSVTSSPAKKTQRAGQKRKAVPDNAEVIASLKKRKVVDLDLIKAPLKFGWRRQTRLRPNNAGDGLRGDVYYYSPCGKKLRTYPELNSYIFRNDVVDVDLKNFSFSTKLRVGEFMQAKDGSKFVTLTEEEIDETFVMMEERRSASAKRAEEKKREKREKEEKQRQILEERKKKREEALERKRSKEEERRKVQKDKALEAKMKKEKEKEAAQEAKRLKEEAIMLKKLERQAQMEASRIAKREKVQNMLAEKQKMKEQREHERVMKIENQKVEKEMKLQAIENEKERKRLQQVKSKVSEKEKRKRELVMMKAYEAQRRAEERERLKEQKKLEKTLIRQRKLEQKRYERMISKELKKPIDDMALNDLKPLPELPRVTNINIPGKAYADILMVQEFVHAFGHVIDIDPEKEFPSMGELQSSLLCESGSDEAIFTACQALLFYALYDPGVSGPYAKTSLGSDLTSIELNENNISEVLRLFIMSRNEGKQHTLSDQLTKYPLEALSPSSKASVLAFIVNELLCGKSVSREIDGSLENISNMRRDKWNLEGDIRKLKADLLSKQPKKAASDQQQNLKNNKGESKKRDSDEENNSDDEGTTITTAKESNIDLNDTAEDTEAENQPEMVNPTTLDQMEKKLRLMEKKHARYRKKLFDSSHTIRGINLGQDRYRRRYFVLPNAGGIYVEGLESGFFDEETNVKTKEEKEECKEHLDSLLTTLKSPTVLKSPVTGPKTPATNTPSVSALSSNSNELLKPKQESPIQTQQQQKQIKVENPCSSDSSYVKSWFSLRTKKRCESYKTSAIRETPKERKHSLIVAPRIEGLADDHQFLESIYSCYSTTSPGGKNTLLPVSRFPLSKESMHRNSLLGLPAELDMNLLIQQDPQKAAEILEIQTAKPQEIPPEMQAGWWRITDPEQMQRLNKCAHARGMRERNLQKTVVRFQDYTNSSCKVDHLAFSLLLPDEESESKDKVTEDDSSVATSTDTNKSIQDKWYPQLAYASDKAILIEVEELEEKVFSASLQVKGWRLSQKISPALLLSTSNDQAEYDPPEDKYPIRIAASRLLALELGIERRYMKPPFRTPDSLPKPDAPEAKEEPVKNPKATAQLEKWREAVSEAKSSAQLSMCITALFECVAWEKSIMKVFCILCRKSDNEERLLLCDACDRGCHTYCCKPKFDKIPDGDWFCQDCVLMASGSDQCYKCKSKTGRRLKCAFCPRHYHMDCLEPPLHKTPRSPWSCPVCKKTRSKSKPPQRKKPRAEELLKKEEQSKQKSMSNSRVQTSKDMEPCRFILNEMENHESSWPFLVPVNMKQFPEYYKVIKHPMDFHTMKTKLRDYQYKSKEEFARDARLVFFNCKTYNEDESEVGCAGEAMRSFFEKRWTALKKGVSSTNSDNKFHTNKKGEGVESSGDEGEDAQEEGEGDEEVSSSSSEEISSESESSEVEEDSENETDSKT</sequence>
<evidence type="ECO:0000313" key="20">
    <source>
        <dbReference type="Proteomes" id="UP000594262"/>
    </source>
</evidence>
<dbReference type="PROSITE" id="PS50827">
    <property type="entry name" value="DDT"/>
    <property type="match status" value="1"/>
</dbReference>
<feature type="compositionally biased region" description="Acidic residues" evidence="14">
    <location>
        <begin position="1704"/>
        <end position="1713"/>
    </location>
</feature>
<dbReference type="InterPro" id="IPR011011">
    <property type="entry name" value="Znf_FYVE_PHD"/>
</dbReference>
<dbReference type="InterPro" id="IPR001487">
    <property type="entry name" value="Bromodomain"/>
</dbReference>
<dbReference type="Pfam" id="PF01429">
    <property type="entry name" value="MBD"/>
    <property type="match status" value="1"/>
</dbReference>
<dbReference type="Proteomes" id="UP000594262">
    <property type="component" value="Unplaced"/>
</dbReference>
<feature type="compositionally biased region" description="Basic and acidic residues" evidence="14">
    <location>
        <begin position="2507"/>
        <end position="2517"/>
    </location>
</feature>
<dbReference type="InterPro" id="IPR001739">
    <property type="entry name" value="Methyl_CpG_DNA-bd"/>
</dbReference>
<dbReference type="PROSITE" id="PS50016">
    <property type="entry name" value="ZF_PHD_2"/>
    <property type="match status" value="2"/>
</dbReference>
<dbReference type="GO" id="GO:0000785">
    <property type="term" value="C:chromatin"/>
    <property type="evidence" value="ECO:0007669"/>
    <property type="project" value="TreeGrafter"/>
</dbReference>
<feature type="compositionally biased region" description="Polar residues" evidence="14">
    <location>
        <begin position="58"/>
        <end position="90"/>
    </location>
</feature>
<evidence type="ECO:0000256" key="2">
    <source>
        <dbReference type="ARBA" id="ARBA00007444"/>
    </source>
</evidence>
<dbReference type="CDD" id="cd15545">
    <property type="entry name" value="PHD_BAZ2A_like"/>
    <property type="match status" value="1"/>
</dbReference>
<feature type="compositionally biased region" description="Low complexity" evidence="14">
    <location>
        <begin position="1085"/>
        <end position="1102"/>
    </location>
</feature>
<keyword evidence="7 13" id="KW-0175">Coiled coil</keyword>
<proteinExistence type="inferred from homology"/>
<dbReference type="EnsemblMetazoa" id="CLYHEMT016047.1">
    <property type="protein sequence ID" value="CLYHEMP016047.1"/>
    <property type="gene ID" value="CLYHEMG016047"/>
</dbReference>
<dbReference type="SMART" id="SM00391">
    <property type="entry name" value="MBD"/>
    <property type="match status" value="1"/>
</dbReference>
<feature type="coiled-coil region" evidence="13">
    <location>
        <begin position="124"/>
        <end position="220"/>
    </location>
</feature>
<dbReference type="InterPro" id="IPR036427">
    <property type="entry name" value="Bromodomain-like_sf"/>
</dbReference>
<evidence type="ECO:0008006" key="21">
    <source>
        <dbReference type="Google" id="ProtNLM"/>
    </source>
</evidence>
<reference evidence="19" key="1">
    <citation type="submission" date="2021-01" db="UniProtKB">
        <authorList>
            <consortium name="EnsemblMetazoa"/>
        </authorList>
    </citation>
    <scope>IDENTIFICATION</scope>
</reference>
<dbReference type="SUPFAM" id="SSF47370">
    <property type="entry name" value="Bromodomain"/>
    <property type="match status" value="1"/>
</dbReference>
<feature type="compositionally biased region" description="Basic and acidic residues" evidence="14">
    <location>
        <begin position="1008"/>
        <end position="1023"/>
    </location>
</feature>
<evidence type="ECO:0000256" key="11">
    <source>
        <dbReference type="PROSITE-ProRule" id="PRU00035"/>
    </source>
</evidence>
<feature type="region of interest" description="Disordered" evidence="14">
    <location>
        <begin position="2344"/>
        <end position="2395"/>
    </location>
</feature>
<dbReference type="InterPro" id="IPR018501">
    <property type="entry name" value="DDT_dom"/>
</dbReference>
<keyword evidence="10" id="KW-0539">Nucleus</keyword>
<dbReference type="Gene3D" id="1.20.920.10">
    <property type="entry name" value="Bromodomain-like"/>
    <property type="match status" value="1"/>
</dbReference>
<feature type="compositionally biased region" description="Basic and acidic residues" evidence="14">
    <location>
        <begin position="627"/>
        <end position="656"/>
    </location>
</feature>
<keyword evidence="5" id="KW-0862">Zinc</keyword>
<comment type="similarity">
    <text evidence="2">Belongs to the WAL family.</text>
</comment>
<feature type="compositionally biased region" description="Polar residues" evidence="14">
    <location>
        <begin position="729"/>
        <end position="741"/>
    </location>
</feature>
<feature type="compositionally biased region" description="Acidic residues" evidence="14">
    <location>
        <begin position="2546"/>
        <end position="2567"/>
    </location>
</feature>
<feature type="compositionally biased region" description="Acidic residues" evidence="14">
    <location>
        <begin position="1074"/>
        <end position="1084"/>
    </location>
</feature>
<feature type="region of interest" description="Disordered" evidence="14">
    <location>
        <begin position="1"/>
        <end position="90"/>
    </location>
</feature>
<feature type="compositionally biased region" description="Polar residues" evidence="14">
    <location>
        <begin position="1850"/>
        <end position="1866"/>
    </location>
</feature>
<dbReference type="InterPro" id="IPR013083">
    <property type="entry name" value="Znf_RING/FYVE/PHD"/>
</dbReference>
<dbReference type="OrthoDB" id="21449at2759"/>
<evidence type="ECO:0000256" key="5">
    <source>
        <dbReference type="ARBA" id="ARBA00022833"/>
    </source>
</evidence>
<comment type="subcellular location">
    <subcellularLocation>
        <location evidence="1">Nucleus</location>
    </subcellularLocation>
</comment>
<feature type="domain" description="PHD-type" evidence="16">
    <location>
        <begin position="2256"/>
        <end position="2306"/>
    </location>
</feature>
<feature type="region of interest" description="Disordered" evidence="14">
    <location>
        <begin position="2500"/>
        <end position="2567"/>
    </location>
</feature>
<evidence type="ECO:0000256" key="4">
    <source>
        <dbReference type="ARBA" id="ARBA00022771"/>
    </source>
</evidence>
<feature type="compositionally biased region" description="Polar residues" evidence="14">
    <location>
        <begin position="277"/>
        <end position="290"/>
    </location>
</feature>
<feature type="region of interest" description="Disordered" evidence="14">
    <location>
        <begin position="1677"/>
        <end position="1738"/>
    </location>
</feature>
<dbReference type="Pfam" id="PF00439">
    <property type="entry name" value="Bromodomain"/>
    <property type="match status" value="1"/>
</dbReference>
<dbReference type="GO" id="GO:0003677">
    <property type="term" value="F:DNA binding"/>
    <property type="evidence" value="ECO:0007669"/>
    <property type="project" value="InterPro"/>
</dbReference>
<evidence type="ECO:0000256" key="1">
    <source>
        <dbReference type="ARBA" id="ARBA00004123"/>
    </source>
</evidence>
<dbReference type="PANTHER" id="PTHR45915">
    <property type="entry name" value="TRANSCRIPTION INTERMEDIARY FACTOR"/>
    <property type="match status" value="1"/>
</dbReference>
<feature type="compositionally biased region" description="Acidic residues" evidence="14">
    <location>
        <begin position="1728"/>
        <end position="1737"/>
    </location>
</feature>
<dbReference type="PROSITE" id="PS00633">
    <property type="entry name" value="BROMODOMAIN_1"/>
    <property type="match status" value="1"/>
</dbReference>
<evidence type="ECO:0000256" key="12">
    <source>
        <dbReference type="PROSITE-ProRule" id="PRU00146"/>
    </source>
</evidence>
<feature type="compositionally biased region" description="Polar residues" evidence="14">
    <location>
        <begin position="1120"/>
        <end position="1132"/>
    </location>
</feature>
<evidence type="ECO:0000256" key="7">
    <source>
        <dbReference type="ARBA" id="ARBA00023054"/>
    </source>
</evidence>
<feature type="compositionally biased region" description="Basic and acidic residues" evidence="14">
    <location>
        <begin position="1694"/>
        <end position="1703"/>
    </location>
</feature>
<feature type="region of interest" description="Disordered" evidence="14">
    <location>
        <begin position="428"/>
        <end position="463"/>
    </location>
</feature>
<keyword evidence="9" id="KW-0804">Transcription</keyword>
<dbReference type="InterPro" id="IPR028941">
    <property type="entry name" value="WHIM2_dom"/>
</dbReference>
<feature type="compositionally biased region" description="Basic residues" evidence="14">
    <location>
        <begin position="1133"/>
        <end position="1142"/>
    </location>
</feature>
<dbReference type="InterPro" id="IPR001965">
    <property type="entry name" value="Znf_PHD"/>
</dbReference>
<keyword evidence="3" id="KW-0479">Metal-binding</keyword>
<feature type="compositionally biased region" description="Basic and acidic residues" evidence="14">
    <location>
        <begin position="936"/>
        <end position="961"/>
    </location>
</feature>
<feature type="compositionally biased region" description="Basic and acidic residues" evidence="14">
    <location>
        <begin position="979"/>
        <end position="988"/>
    </location>
</feature>
<keyword evidence="20" id="KW-1185">Reference proteome</keyword>
<evidence type="ECO:0000256" key="3">
    <source>
        <dbReference type="ARBA" id="ARBA00022723"/>
    </source>
</evidence>
<dbReference type="SUPFAM" id="SSF54171">
    <property type="entry name" value="DNA-binding domain"/>
    <property type="match status" value="1"/>
</dbReference>
<evidence type="ECO:0000256" key="8">
    <source>
        <dbReference type="ARBA" id="ARBA00023117"/>
    </source>
</evidence>
<feature type="region of interest" description="Disordered" evidence="14">
    <location>
        <begin position="271"/>
        <end position="290"/>
    </location>
</feature>
<dbReference type="Pfam" id="PF15613">
    <property type="entry name" value="WSD"/>
    <property type="match status" value="1"/>
</dbReference>
<feature type="compositionally biased region" description="Polar residues" evidence="14">
    <location>
        <begin position="436"/>
        <end position="453"/>
    </location>
</feature>
<evidence type="ECO:0000259" key="17">
    <source>
        <dbReference type="PROSITE" id="PS50827"/>
    </source>
</evidence>
<evidence type="ECO:0000256" key="10">
    <source>
        <dbReference type="ARBA" id="ARBA00023242"/>
    </source>
</evidence>
<feature type="compositionally biased region" description="Low complexity" evidence="14">
    <location>
        <begin position="336"/>
        <end position="380"/>
    </location>
</feature>
<feature type="region of interest" description="Disordered" evidence="14">
    <location>
        <begin position="724"/>
        <end position="1146"/>
    </location>
</feature>
<keyword evidence="8 11" id="KW-0103">Bromodomain</keyword>
<keyword evidence="6" id="KW-0805">Transcription regulation</keyword>
<dbReference type="InterPro" id="IPR019787">
    <property type="entry name" value="Znf_PHD-finger"/>
</dbReference>
<evidence type="ECO:0000256" key="14">
    <source>
        <dbReference type="SAM" id="MobiDB-lite"/>
    </source>
</evidence>
<feature type="region of interest" description="Disordered" evidence="14">
    <location>
        <begin position="2191"/>
        <end position="2217"/>
    </location>
</feature>
<dbReference type="RefSeq" id="XP_066918771.1">
    <property type="nucleotide sequence ID" value="XM_067062670.1"/>
</dbReference>
<feature type="compositionally biased region" description="Basic and acidic residues" evidence="14">
    <location>
        <begin position="2371"/>
        <end position="2383"/>
    </location>
</feature>
<dbReference type="InterPro" id="IPR018359">
    <property type="entry name" value="Bromodomain_CS"/>
</dbReference>
<dbReference type="PROSITE" id="PS50982">
    <property type="entry name" value="MBD"/>
    <property type="match status" value="1"/>
</dbReference>
<protein>
    <recommendedName>
        <fullName evidence="21">Bromodomain adjacent to zinc finger domain protein 2B</fullName>
    </recommendedName>
</protein>
<feature type="region of interest" description="Disordered" evidence="14">
    <location>
        <begin position="576"/>
        <end position="679"/>
    </location>
</feature>
<feature type="domain" description="DDT" evidence="17">
    <location>
        <begin position="1502"/>
        <end position="1568"/>
    </location>
</feature>
<evidence type="ECO:0000256" key="6">
    <source>
        <dbReference type="ARBA" id="ARBA00023015"/>
    </source>
</evidence>
<feature type="compositionally biased region" description="Basic residues" evidence="14">
    <location>
        <begin position="2356"/>
        <end position="2370"/>
    </location>
</feature>
<feature type="compositionally biased region" description="Basic and acidic residues" evidence="14">
    <location>
        <begin position="890"/>
        <end position="903"/>
    </location>
</feature>
<evidence type="ECO:0000259" key="15">
    <source>
        <dbReference type="PROSITE" id="PS50014"/>
    </source>
</evidence>
<dbReference type="GO" id="GO:0005634">
    <property type="term" value="C:nucleus"/>
    <property type="evidence" value="ECO:0007669"/>
    <property type="project" value="UniProtKB-SubCell"/>
</dbReference>
<dbReference type="Gene3D" id="3.30.890.10">
    <property type="entry name" value="Methyl-cpg-binding Protein 2, Chain A"/>
    <property type="match status" value="1"/>
</dbReference>
<feature type="compositionally biased region" description="Acidic residues" evidence="14">
    <location>
        <begin position="1103"/>
        <end position="1119"/>
    </location>
</feature>
<feature type="compositionally biased region" description="Polar residues" evidence="14">
    <location>
        <begin position="1714"/>
        <end position="1726"/>
    </location>
</feature>
<feature type="compositionally biased region" description="Basic and acidic residues" evidence="14">
    <location>
        <begin position="770"/>
        <end position="781"/>
    </location>
</feature>
<evidence type="ECO:0000259" key="16">
    <source>
        <dbReference type="PROSITE" id="PS50016"/>
    </source>
</evidence>
<accession>A0A7M5X1C3</accession>
<feature type="domain" description="PHD-type" evidence="16">
    <location>
        <begin position="2310"/>
        <end position="2358"/>
    </location>
</feature>
<feature type="domain" description="MBD" evidence="18">
    <location>
        <begin position="1159"/>
        <end position="1232"/>
    </location>
</feature>
<evidence type="ECO:0000256" key="9">
    <source>
        <dbReference type="ARBA" id="ARBA00023163"/>
    </source>
</evidence>
<feature type="compositionally biased region" description="Polar residues" evidence="14">
    <location>
        <begin position="667"/>
        <end position="677"/>
    </location>
</feature>
<dbReference type="PROSITE" id="PS50014">
    <property type="entry name" value="BROMODOMAIN_2"/>
    <property type="match status" value="1"/>
</dbReference>
<feature type="region of interest" description="Disordered" evidence="14">
    <location>
        <begin position="1263"/>
        <end position="1327"/>
    </location>
</feature>
<dbReference type="Gene3D" id="3.30.40.10">
    <property type="entry name" value="Zinc/RING finger domain, C3HC4 (zinc finger)"/>
    <property type="match status" value="2"/>
</dbReference>
<feature type="compositionally biased region" description="Basic and acidic residues" evidence="14">
    <location>
        <begin position="1042"/>
        <end position="1060"/>
    </location>
</feature>
<keyword evidence="4 12" id="KW-0863">Zinc-finger</keyword>
<feature type="domain" description="Bromo" evidence="15">
    <location>
        <begin position="2409"/>
        <end position="2479"/>
    </location>
</feature>
<feature type="region of interest" description="Disordered" evidence="14">
    <location>
        <begin position="2080"/>
        <end position="2100"/>
    </location>
</feature>
<evidence type="ECO:0000313" key="19">
    <source>
        <dbReference type="EnsemblMetazoa" id="CLYHEMP016047.1"/>
    </source>
</evidence>
<dbReference type="GO" id="GO:0008270">
    <property type="term" value="F:zinc ion binding"/>
    <property type="evidence" value="ECO:0007669"/>
    <property type="project" value="UniProtKB-KW"/>
</dbReference>
<name>A0A7M5X1C3_9CNID</name>
<feature type="compositionally biased region" description="Basic and acidic residues" evidence="14">
    <location>
        <begin position="2203"/>
        <end position="2213"/>
    </location>
</feature>
<feature type="compositionally biased region" description="Low complexity" evidence="14">
    <location>
        <begin position="803"/>
        <end position="829"/>
    </location>
</feature>
<dbReference type="InterPro" id="IPR016177">
    <property type="entry name" value="DNA-bd_dom_sf"/>
</dbReference>
<dbReference type="SMART" id="SM00297">
    <property type="entry name" value="BROMO"/>
    <property type="match status" value="1"/>
</dbReference>
<feature type="compositionally biased region" description="Acidic residues" evidence="14">
    <location>
        <begin position="2521"/>
        <end position="2538"/>
    </location>
</feature>
<feature type="compositionally biased region" description="Polar residues" evidence="14">
    <location>
        <begin position="962"/>
        <end position="978"/>
    </location>
</feature>
<dbReference type="SUPFAM" id="SSF57903">
    <property type="entry name" value="FYVE/PHD zinc finger"/>
    <property type="match status" value="2"/>
</dbReference>
<dbReference type="FunFam" id="3.30.40.10:FF:000199">
    <property type="entry name" value="Bromodomain adjacent to zinc finger domain 2B"/>
    <property type="match status" value="1"/>
</dbReference>
<organism evidence="19 20">
    <name type="scientific">Clytia hemisphaerica</name>
    <dbReference type="NCBI Taxonomy" id="252671"/>
    <lineage>
        <taxon>Eukaryota</taxon>
        <taxon>Metazoa</taxon>
        <taxon>Cnidaria</taxon>
        <taxon>Hydrozoa</taxon>
        <taxon>Hydroidolina</taxon>
        <taxon>Leptothecata</taxon>
        <taxon>Obeliida</taxon>
        <taxon>Clytiidae</taxon>
        <taxon>Clytia</taxon>
    </lineage>
</organism>
<feature type="region of interest" description="Disordered" evidence="14">
    <location>
        <begin position="333"/>
        <end position="380"/>
    </location>
</feature>
<dbReference type="GeneID" id="136806100"/>
<dbReference type="SMART" id="SM00249">
    <property type="entry name" value="PHD"/>
    <property type="match status" value="2"/>
</dbReference>
<evidence type="ECO:0000256" key="13">
    <source>
        <dbReference type="SAM" id="Coils"/>
    </source>
</evidence>